<reference evidence="4" key="1">
    <citation type="submission" date="2014-05" db="EMBL/GenBank/DDBJ databases">
        <title>The transcriptome of the halophilic microalga Tetraselmis sp. GSL018 isolated from the Great Salt Lake, Utah.</title>
        <authorList>
            <person name="Jinkerson R.E."/>
            <person name="D'Adamo S."/>
            <person name="Posewitz M.C."/>
        </authorList>
    </citation>
    <scope>NUCLEOTIDE SEQUENCE</scope>
    <source>
        <strain evidence="4">GSL018</strain>
    </source>
</reference>
<organism evidence="4">
    <name type="scientific">Tetraselmis sp. GSL018</name>
    <dbReference type="NCBI Taxonomy" id="582737"/>
    <lineage>
        <taxon>Eukaryota</taxon>
        <taxon>Viridiplantae</taxon>
        <taxon>Chlorophyta</taxon>
        <taxon>core chlorophytes</taxon>
        <taxon>Chlorodendrophyceae</taxon>
        <taxon>Chlorodendrales</taxon>
        <taxon>Chlorodendraceae</taxon>
        <taxon>Tetraselmis</taxon>
    </lineage>
</organism>
<proteinExistence type="predicted"/>
<name>A0A061R1X2_9CHLO</name>
<keyword evidence="3" id="KW-0812">Transmembrane</keyword>
<evidence type="ECO:0000256" key="3">
    <source>
        <dbReference type="SAM" id="Phobius"/>
    </source>
</evidence>
<protein>
    <submittedName>
        <fullName evidence="4">Uncharacterized protein</fullName>
    </submittedName>
</protein>
<dbReference type="AlphaFoldDB" id="A0A061R1X2"/>
<keyword evidence="1" id="KW-0945">Host-virus interaction</keyword>
<dbReference type="PANTHER" id="PTHR13037:SF24">
    <property type="entry name" value="POLYCOMB PROTEIN PCL-RELATED"/>
    <property type="match status" value="1"/>
</dbReference>
<sequence>TLSTPLPEGEGTLTSPYRATGTSISFTVDFTVLGAAGAFVPAEVTGVSAASLVIAGDLTERGAEYTVAIVGVAPNEVVTSAGFVLEAAGPWECGLEAAVISAMFSVVGAEPLDASLELRVTSSILISWEPGPPITSACPPPPLPPSPPPLPPQAPPPNPEVVLTFVVFFADVDFITISSNPEFRAVFVQAVIAAVISASSPSVTAEVLGITAASVNVNLRVTFPPSDSVRDDAAAFEIELLRDNGVTVFSTVPLEPYGNTGVIEPGTIEVVVNAPPSPPPYPPPPPRPLPPRPPPSPPPPRGVPEVVVQFSGTFNGIGEDQEGFPFIEQFENELAASVGDALGTDADIEVTLDVKLGTYVVVITFPPTTEGGPEAAADAATETIEGDDFSGAIITGPIQALGVLTVDTGTLVTRVFAPPTPPPPASTSLPPGSEGTPSPPPSPPPPPPQPRGLPGPVPVQPQGDDQGGGPGGPSATYIILIAASAALGVAVIAVWCVYFVRRRQASQQVVAVSAPRVDATEIRHVAALEPESPGTSERDSPDSNEEEADSDGSSQLRDESQSARETYDGRSRSDLGRD</sequence>
<feature type="region of interest" description="Disordered" evidence="2">
    <location>
        <begin position="279"/>
        <end position="304"/>
    </location>
</feature>
<gene>
    <name evidence="4" type="ORF">TSPGSL018_17663</name>
</gene>
<evidence type="ECO:0000256" key="1">
    <source>
        <dbReference type="ARBA" id="ARBA00022581"/>
    </source>
</evidence>
<feature type="region of interest" description="Disordered" evidence="2">
    <location>
        <begin position="136"/>
        <end position="155"/>
    </location>
</feature>
<accession>A0A061R1X2</accession>
<keyword evidence="3" id="KW-0472">Membrane</keyword>
<feature type="compositionally biased region" description="Pro residues" evidence="2">
    <location>
        <begin position="279"/>
        <end position="302"/>
    </location>
</feature>
<keyword evidence="3" id="KW-1133">Transmembrane helix</keyword>
<feature type="compositionally biased region" description="Basic and acidic residues" evidence="2">
    <location>
        <begin position="556"/>
        <end position="578"/>
    </location>
</feature>
<feature type="region of interest" description="Disordered" evidence="2">
    <location>
        <begin position="526"/>
        <end position="578"/>
    </location>
</feature>
<feature type="region of interest" description="Disordered" evidence="2">
    <location>
        <begin position="415"/>
        <end position="471"/>
    </location>
</feature>
<dbReference type="EMBL" id="GBEZ01022073">
    <property type="protein sequence ID" value="JAC64734.1"/>
    <property type="molecule type" value="Transcribed_RNA"/>
</dbReference>
<feature type="non-terminal residue" evidence="4">
    <location>
        <position position="1"/>
    </location>
</feature>
<dbReference type="PANTHER" id="PTHR13037">
    <property type="entry name" value="FORMIN"/>
    <property type="match status" value="1"/>
</dbReference>
<evidence type="ECO:0000256" key="2">
    <source>
        <dbReference type="SAM" id="MobiDB-lite"/>
    </source>
</evidence>
<feature type="compositionally biased region" description="Low complexity" evidence="2">
    <location>
        <begin position="426"/>
        <end position="436"/>
    </location>
</feature>
<feature type="compositionally biased region" description="Pro residues" evidence="2">
    <location>
        <begin position="437"/>
        <end position="459"/>
    </location>
</feature>
<evidence type="ECO:0000313" key="4">
    <source>
        <dbReference type="EMBL" id="JAC64734.1"/>
    </source>
</evidence>
<dbReference type="PRINTS" id="PR01217">
    <property type="entry name" value="PRICHEXTENSN"/>
</dbReference>
<feature type="transmembrane region" description="Helical" evidence="3">
    <location>
        <begin position="477"/>
        <end position="500"/>
    </location>
</feature>